<sequence>MAPGAVAQDIYIRGVPPGVKMFITDVTFKIPGDDWWPLLSGLTKSFSISRNTTDDEKKRNFPVEVLPDYRGGYIGQAYLSSKSIFDTGSGPEIYIHFKLEGVATVEGQTTEVNTTGFITVSTSDWGATRPDYCNTSYYLQNLPPRNLSNEVPALQSPKDVSFVIGVDPKAKQVGINASVDENVVKDLIGYALKGIFMAHEKAAGWVIGAI</sequence>
<gene>
    <name evidence="1" type="ORF">D9758_018619</name>
</gene>
<reference evidence="1 2" key="1">
    <citation type="journal article" date="2020" name="ISME J.">
        <title>Uncovering the hidden diversity of litter-decomposition mechanisms in mushroom-forming fungi.</title>
        <authorList>
            <person name="Floudas D."/>
            <person name="Bentzer J."/>
            <person name="Ahren D."/>
            <person name="Johansson T."/>
            <person name="Persson P."/>
            <person name="Tunlid A."/>
        </authorList>
    </citation>
    <scope>NUCLEOTIDE SEQUENCE [LARGE SCALE GENOMIC DNA]</scope>
    <source>
        <strain evidence="1 2">CBS 291.85</strain>
    </source>
</reference>
<comment type="caution">
    <text evidence="1">The sequence shown here is derived from an EMBL/GenBank/DDBJ whole genome shotgun (WGS) entry which is preliminary data.</text>
</comment>
<dbReference type="EMBL" id="JAACJM010000268">
    <property type="protein sequence ID" value="KAF5334131.1"/>
    <property type="molecule type" value="Genomic_DNA"/>
</dbReference>
<organism evidence="1 2">
    <name type="scientific">Tetrapyrgos nigripes</name>
    <dbReference type="NCBI Taxonomy" id="182062"/>
    <lineage>
        <taxon>Eukaryota</taxon>
        <taxon>Fungi</taxon>
        <taxon>Dikarya</taxon>
        <taxon>Basidiomycota</taxon>
        <taxon>Agaricomycotina</taxon>
        <taxon>Agaricomycetes</taxon>
        <taxon>Agaricomycetidae</taxon>
        <taxon>Agaricales</taxon>
        <taxon>Marasmiineae</taxon>
        <taxon>Marasmiaceae</taxon>
        <taxon>Tetrapyrgos</taxon>
    </lineage>
</organism>
<dbReference type="AlphaFoldDB" id="A0A8H5C354"/>
<proteinExistence type="predicted"/>
<dbReference type="Proteomes" id="UP000559256">
    <property type="component" value="Unassembled WGS sequence"/>
</dbReference>
<evidence type="ECO:0000313" key="1">
    <source>
        <dbReference type="EMBL" id="KAF5334131.1"/>
    </source>
</evidence>
<keyword evidence="2" id="KW-1185">Reference proteome</keyword>
<evidence type="ECO:0000313" key="2">
    <source>
        <dbReference type="Proteomes" id="UP000559256"/>
    </source>
</evidence>
<protein>
    <submittedName>
        <fullName evidence="1">Uncharacterized protein</fullName>
    </submittedName>
</protein>
<accession>A0A8H5C354</accession>
<dbReference type="OrthoDB" id="2383679at2759"/>
<name>A0A8H5C354_9AGAR</name>